<protein>
    <submittedName>
        <fullName evidence="2">12094_t:CDS:1</fullName>
    </submittedName>
</protein>
<evidence type="ECO:0000256" key="1">
    <source>
        <dbReference type="SAM" id="MobiDB-lite"/>
    </source>
</evidence>
<organism evidence="2 3">
    <name type="scientific">Funneliformis geosporum</name>
    <dbReference type="NCBI Taxonomy" id="1117311"/>
    <lineage>
        <taxon>Eukaryota</taxon>
        <taxon>Fungi</taxon>
        <taxon>Fungi incertae sedis</taxon>
        <taxon>Mucoromycota</taxon>
        <taxon>Glomeromycotina</taxon>
        <taxon>Glomeromycetes</taxon>
        <taxon>Glomerales</taxon>
        <taxon>Glomeraceae</taxon>
        <taxon>Funneliformis</taxon>
    </lineage>
</organism>
<dbReference type="EMBL" id="CAMKVN010014550">
    <property type="protein sequence ID" value="CAI2196590.1"/>
    <property type="molecule type" value="Genomic_DNA"/>
</dbReference>
<reference evidence="2" key="1">
    <citation type="submission" date="2022-08" db="EMBL/GenBank/DDBJ databases">
        <authorList>
            <person name="Kallberg Y."/>
            <person name="Tangrot J."/>
            <person name="Rosling A."/>
        </authorList>
    </citation>
    <scope>NUCLEOTIDE SEQUENCE</scope>
    <source>
        <strain evidence="2">Wild A</strain>
    </source>
</reference>
<feature type="non-terminal residue" evidence="2">
    <location>
        <position position="44"/>
    </location>
</feature>
<keyword evidence="3" id="KW-1185">Reference proteome</keyword>
<accession>A0A9W4T8P7</accession>
<feature type="region of interest" description="Disordered" evidence="1">
    <location>
        <begin position="1"/>
        <end position="44"/>
    </location>
</feature>
<dbReference type="AlphaFoldDB" id="A0A9W4T8P7"/>
<name>A0A9W4T8P7_9GLOM</name>
<dbReference type="Proteomes" id="UP001153678">
    <property type="component" value="Unassembled WGS sequence"/>
</dbReference>
<evidence type="ECO:0000313" key="3">
    <source>
        <dbReference type="Proteomes" id="UP001153678"/>
    </source>
</evidence>
<comment type="caution">
    <text evidence="2">The sequence shown here is derived from an EMBL/GenBank/DDBJ whole genome shotgun (WGS) entry which is preliminary data.</text>
</comment>
<sequence length="44" mass="4536">MLDDFDGDKSGGSNDSDGFVSYSNEGVGGGPVDHYPSISQLSQP</sequence>
<proteinExistence type="predicted"/>
<evidence type="ECO:0000313" key="2">
    <source>
        <dbReference type="EMBL" id="CAI2196590.1"/>
    </source>
</evidence>
<gene>
    <name evidence="2" type="ORF">FWILDA_LOCUS17656</name>
</gene>